<dbReference type="Gene3D" id="3.90.79.10">
    <property type="entry name" value="Nucleoside Triphosphate Pyrophosphohydrolase"/>
    <property type="match status" value="1"/>
</dbReference>
<sequence>MQGDGNGWARCGLGHRHWGRFGAAGLLLTRTRGGSTEILLQHRAAWTSDGDTWAIPGGARDSHETPAQGALREAAEEAGIVAADVEVVGLWHDDHDGWEYVTVVAMSLARVTLRANAESAELRWVRPEAVADLPLHTGFARTWPAVRRTYLPA</sequence>
<dbReference type="KEGG" id="nml:Namu_4360"/>
<evidence type="ECO:0000313" key="5">
    <source>
        <dbReference type="Proteomes" id="UP000002218"/>
    </source>
</evidence>
<keyword evidence="2 4" id="KW-0378">Hydrolase</keyword>
<dbReference type="GO" id="GO:0016787">
    <property type="term" value="F:hydrolase activity"/>
    <property type="evidence" value="ECO:0007669"/>
    <property type="project" value="UniProtKB-KW"/>
</dbReference>
<dbReference type="PROSITE" id="PS00893">
    <property type="entry name" value="NUDIX_BOX"/>
    <property type="match status" value="1"/>
</dbReference>
<feature type="domain" description="Nudix hydrolase" evidence="3">
    <location>
        <begin position="19"/>
        <end position="147"/>
    </location>
</feature>
<reference evidence="4 5" key="2">
    <citation type="journal article" date="2010" name="Stand. Genomic Sci.">
        <title>Complete genome sequence of Nakamurella multipartita type strain (Y-104).</title>
        <authorList>
            <person name="Tice H."/>
            <person name="Mayilraj S."/>
            <person name="Sims D."/>
            <person name="Lapidus A."/>
            <person name="Nolan M."/>
            <person name="Lucas S."/>
            <person name="Glavina Del Rio T."/>
            <person name="Copeland A."/>
            <person name="Cheng J.F."/>
            <person name="Meincke L."/>
            <person name="Bruce D."/>
            <person name="Goodwin L."/>
            <person name="Pitluck S."/>
            <person name="Ivanova N."/>
            <person name="Mavromatis K."/>
            <person name="Ovchinnikova G."/>
            <person name="Pati A."/>
            <person name="Chen A."/>
            <person name="Palaniappan K."/>
            <person name="Land M."/>
            <person name="Hauser L."/>
            <person name="Chang Y.J."/>
            <person name="Jeffries C.D."/>
            <person name="Detter J.C."/>
            <person name="Brettin T."/>
            <person name="Rohde M."/>
            <person name="Goker M."/>
            <person name="Bristow J."/>
            <person name="Eisen J.A."/>
            <person name="Markowitz V."/>
            <person name="Hugenholtz P."/>
            <person name="Kyrpides N.C."/>
            <person name="Klenk H.P."/>
            <person name="Chen F."/>
        </authorList>
    </citation>
    <scope>NUCLEOTIDE SEQUENCE [LARGE SCALE GENOMIC DNA]</scope>
    <source>
        <strain evidence="5">ATCC 700099 / DSM 44233 / CIP 104796 / JCM 9543 / NBRC 105858 / Y-104</strain>
    </source>
</reference>
<dbReference type="InterPro" id="IPR015797">
    <property type="entry name" value="NUDIX_hydrolase-like_dom_sf"/>
</dbReference>
<dbReference type="SUPFAM" id="SSF55811">
    <property type="entry name" value="Nudix"/>
    <property type="match status" value="1"/>
</dbReference>
<dbReference type="PANTHER" id="PTHR43046">
    <property type="entry name" value="GDP-MANNOSE MANNOSYL HYDROLASE"/>
    <property type="match status" value="1"/>
</dbReference>
<name>C8XJT6_NAKMY</name>
<reference evidence="5" key="1">
    <citation type="submission" date="2009-09" db="EMBL/GenBank/DDBJ databases">
        <title>The complete genome of Nakamurella multipartita DSM 44233.</title>
        <authorList>
            <consortium name="US DOE Joint Genome Institute (JGI-PGF)"/>
            <person name="Lucas S."/>
            <person name="Copeland A."/>
            <person name="Lapidus A."/>
            <person name="Glavina del Rio T."/>
            <person name="Dalin E."/>
            <person name="Tice H."/>
            <person name="Bruce D."/>
            <person name="Goodwin L."/>
            <person name="Pitluck S."/>
            <person name="Kyrpides N."/>
            <person name="Mavromatis K."/>
            <person name="Ivanova N."/>
            <person name="Ovchinnikova G."/>
            <person name="Sims D."/>
            <person name="Meincke L."/>
            <person name="Brettin T."/>
            <person name="Detter J.C."/>
            <person name="Han C."/>
            <person name="Larimer F."/>
            <person name="Land M."/>
            <person name="Hauser L."/>
            <person name="Markowitz V."/>
            <person name="Cheng J.-F."/>
            <person name="Hugenholtz P."/>
            <person name="Woyke T."/>
            <person name="Wu D."/>
            <person name="Klenk H.-P."/>
            <person name="Eisen J.A."/>
        </authorList>
    </citation>
    <scope>NUCLEOTIDE SEQUENCE [LARGE SCALE GENOMIC DNA]</scope>
    <source>
        <strain evidence="5">ATCC 700099 / DSM 44233 / CIP 104796 / JCM 9543 / NBRC 105858 / Y-104</strain>
    </source>
</reference>
<dbReference type="Pfam" id="PF00293">
    <property type="entry name" value="NUDIX"/>
    <property type="match status" value="1"/>
</dbReference>
<dbReference type="InterPro" id="IPR000086">
    <property type="entry name" value="NUDIX_hydrolase_dom"/>
</dbReference>
<dbReference type="AlphaFoldDB" id="C8XJT6"/>
<gene>
    <name evidence="4" type="ordered locus">Namu_4360</name>
</gene>
<keyword evidence="5" id="KW-1185">Reference proteome</keyword>
<dbReference type="HOGENOM" id="CLU_083334_2_0_11"/>
<evidence type="ECO:0000259" key="3">
    <source>
        <dbReference type="PROSITE" id="PS51462"/>
    </source>
</evidence>
<protein>
    <submittedName>
        <fullName evidence="4">NUDIX hydrolase</fullName>
    </submittedName>
</protein>
<dbReference type="InterPro" id="IPR020084">
    <property type="entry name" value="NUDIX_hydrolase_CS"/>
</dbReference>
<dbReference type="EMBL" id="CP001737">
    <property type="protein sequence ID" value="ACV80647.1"/>
    <property type="molecule type" value="Genomic_DNA"/>
</dbReference>
<evidence type="ECO:0000313" key="4">
    <source>
        <dbReference type="EMBL" id="ACV80647.1"/>
    </source>
</evidence>
<comment type="cofactor">
    <cofactor evidence="1">
        <name>Mg(2+)</name>
        <dbReference type="ChEBI" id="CHEBI:18420"/>
    </cofactor>
</comment>
<organism evidence="4 5">
    <name type="scientific">Nakamurella multipartita (strain ATCC 700099 / DSM 44233 / CIP 104796 / JCM 9543 / NBRC 105858 / Y-104)</name>
    <name type="common">Microsphaera multipartita</name>
    <dbReference type="NCBI Taxonomy" id="479431"/>
    <lineage>
        <taxon>Bacteria</taxon>
        <taxon>Bacillati</taxon>
        <taxon>Actinomycetota</taxon>
        <taxon>Actinomycetes</taxon>
        <taxon>Nakamurellales</taxon>
        <taxon>Nakamurellaceae</taxon>
        <taxon>Nakamurella</taxon>
    </lineage>
</organism>
<evidence type="ECO:0000256" key="2">
    <source>
        <dbReference type="ARBA" id="ARBA00022801"/>
    </source>
</evidence>
<dbReference type="eggNOG" id="COG1051">
    <property type="taxonomic scope" value="Bacteria"/>
</dbReference>
<evidence type="ECO:0000256" key="1">
    <source>
        <dbReference type="ARBA" id="ARBA00001946"/>
    </source>
</evidence>
<dbReference type="OrthoDB" id="3404294at2"/>
<accession>C8XJT6</accession>
<dbReference type="STRING" id="479431.Namu_4360"/>
<dbReference type="PANTHER" id="PTHR43046:SF2">
    <property type="entry name" value="8-OXO-DGTP DIPHOSPHATASE-RELATED"/>
    <property type="match status" value="1"/>
</dbReference>
<dbReference type="RefSeq" id="WP_015749471.1">
    <property type="nucleotide sequence ID" value="NC_013235.1"/>
</dbReference>
<dbReference type="PROSITE" id="PS51462">
    <property type="entry name" value="NUDIX"/>
    <property type="match status" value="1"/>
</dbReference>
<proteinExistence type="predicted"/>
<dbReference type="InParanoid" id="C8XJT6"/>
<dbReference type="Proteomes" id="UP000002218">
    <property type="component" value="Chromosome"/>
</dbReference>